<evidence type="ECO:0000313" key="3">
    <source>
        <dbReference type="EMBL" id="SSX21408.1"/>
    </source>
</evidence>
<dbReference type="PRINTS" id="PR00947">
    <property type="entry name" value="CUTICLE"/>
</dbReference>
<feature type="signal peptide" evidence="2">
    <location>
        <begin position="1"/>
        <end position="16"/>
    </location>
</feature>
<sequence length="127" mass="14586">MKTIILFLSILILIKAQNRNPELVQEYDERNSDNSYYFVYETVDKQRREESGGFEEINGVKSYKVRGSYSYTGPDGIFYEIKYESDKDGFKPKGRHIPGTKMKTNLLPIDKPTIKRINPVLVASLAG</sequence>
<dbReference type="PANTHER" id="PTHR10380">
    <property type="entry name" value="CUTICLE PROTEIN"/>
    <property type="match status" value="1"/>
</dbReference>
<accession>A0A336M5U5</accession>
<gene>
    <name evidence="3" type="primary">CSON004602</name>
</gene>
<organism evidence="3">
    <name type="scientific">Culicoides sonorensis</name>
    <name type="common">Biting midge</name>
    <dbReference type="NCBI Taxonomy" id="179676"/>
    <lineage>
        <taxon>Eukaryota</taxon>
        <taxon>Metazoa</taxon>
        <taxon>Ecdysozoa</taxon>
        <taxon>Arthropoda</taxon>
        <taxon>Hexapoda</taxon>
        <taxon>Insecta</taxon>
        <taxon>Pterygota</taxon>
        <taxon>Neoptera</taxon>
        <taxon>Endopterygota</taxon>
        <taxon>Diptera</taxon>
        <taxon>Nematocera</taxon>
        <taxon>Chironomoidea</taxon>
        <taxon>Ceratopogonidae</taxon>
        <taxon>Ceratopogoninae</taxon>
        <taxon>Culicoides</taxon>
        <taxon>Monoculicoides</taxon>
    </lineage>
</organism>
<dbReference type="GO" id="GO:0008010">
    <property type="term" value="F:structural constituent of chitin-based larval cuticle"/>
    <property type="evidence" value="ECO:0007669"/>
    <property type="project" value="TreeGrafter"/>
</dbReference>
<reference evidence="3" key="1">
    <citation type="submission" date="2018-07" db="EMBL/GenBank/DDBJ databases">
        <authorList>
            <person name="Quirk P.G."/>
            <person name="Krulwich T.A."/>
        </authorList>
    </citation>
    <scope>NUCLEOTIDE SEQUENCE</scope>
</reference>
<dbReference type="VEuPathDB" id="VectorBase:CSON004602"/>
<evidence type="ECO:0000256" key="1">
    <source>
        <dbReference type="PROSITE-ProRule" id="PRU00497"/>
    </source>
</evidence>
<dbReference type="InterPro" id="IPR050468">
    <property type="entry name" value="Cuticle_Struct_Prot"/>
</dbReference>
<dbReference type="PANTHER" id="PTHR10380:SF192">
    <property type="entry name" value="GEO02312P1"/>
    <property type="match status" value="1"/>
</dbReference>
<keyword evidence="2" id="KW-0732">Signal</keyword>
<dbReference type="EMBL" id="UFQT01000192">
    <property type="protein sequence ID" value="SSX21408.1"/>
    <property type="molecule type" value="Genomic_DNA"/>
</dbReference>
<keyword evidence="1" id="KW-0193">Cuticle</keyword>
<dbReference type="GO" id="GO:0062129">
    <property type="term" value="C:chitin-based extracellular matrix"/>
    <property type="evidence" value="ECO:0007669"/>
    <property type="project" value="TreeGrafter"/>
</dbReference>
<proteinExistence type="predicted"/>
<dbReference type="AlphaFoldDB" id="A0A336M5U5"/>
<dbReference type="InterPro" id="IPR000618">
    <property type="entry name" value="Insect_cuticle"/>
</dbReference>
<feature type="chain" id="PRO_5016394608" evidence="2">
    <location>
        <begin position="17"/>
        <end position="127"/>
    </location>
</feature>
<dbReference type="Pfam" id="PF00379">
    <property type="entry name" value="Chitin_bind_4"/>
    <property type="match status" value="1"/>
</dbReference>
<evidence type="ECO:0000256" key="2">
    <source>
        <dbReference type="SAM" id="SignalP"/>
    </source>
</evidence>
<name>A0A336M5U5_CULSO</name>
<protein>
    <submittedName>
        <fullName evidence="3">CSON004602 protein</fullName>
    </submittedName>
</protein>
<dbReference type="PROSITE" id="PS51155">
    <property type="entry name" value="CHIT_BIND_RR_2"/>
    <property type="match status" value="1"/>
</dbReference>